<name>A0ABW9RHZ1_9BACT</name>
<keyword evidence="3" id="KW-0804">Transcription</keyword>
<dbReference type="PANTHER" id="PTHR43280">
    <property type="entry name" value="ARAC-FAMILY TRANSCRIPTIONAL REGULATOR"/>
    <property type="match status" value="1"/>
</dbReference>
<dbReference type="RefSeq" id="WP_155168689.1">
    <property type="nucleotide sequence ID" value="NZ_BAAAFL010000065.1"/>
</dbReference>
<dbReference type="InterPro" id="IPR018060">
    <property type="entry name" value="HTH_AraC"/>
</dbReference>
<evidence type="ECO:0000313" key="6">
    <source>
        <dbReference type="Proteomes" id="UP000798808"/>
    </source>
</evidence>
<dbReference type="PRINTS" id="PR00032">
    <property type="entry name" value="HTHARAC"/>
</dbReference>
<dbReference type="EMBL" id="SMLW01000231">
    <property type="protein sequence ID" value="MTI23551.1"/>
    <property type="molecule type" value="Genomic_DNA"/>
</dbReference>
<protein>
    <submittedName>
        <fullName evidence="5">AraC family transcriptional regulator</fullName>
    </submittedName>
</protein>
<dbReference type="SMART" id="SM00342">
    <property type="entry name" value="HTH_ARAC"/>
    <property type="match status" value="1"/>
</dbReference>
<keyword evidence="1" id="KW-0805">Transcription regulation</keyword>
<dbReference type="SUPFAM" id="SSF46689">
    <property type="entry name" value="Homeodomain-like"/>
    <property type="match status" value="2"/>
</dbReference>
<dbReference type="InterPro" id="IPR020449">
    <property type="entry name" value="Tscrpt_reg_AraC-type_HTH"/>
</dbReference>
<dbReference type="InterPro" id="IPR009594">
    <property type="entry name" value="Tscrpt_reg_HTH_AraC_N"/>
</dbReference>
<dbReference type="Pfam" id="PF06719">
    <property type="entry name" value="AraC_N"/>
    <property type="match status" value="1"/>
</dbReference>
<accession>A0ABW9RHZ1</accession>
<evidence type="ECO:0000256" key="2">
    <source>
        <dbReference type="ARBA" id="ARBA00023125"/>
    </source>
</evidence>
<dbReference type="Gene3D" id="1.10.10.60">
    <property type="entry name" value="Homeodomain-like"/>
    <property type="match status" value="2"/>
</dbReference>
<dbReference type="InterPro" id="IPR018062">
    <property type="entry name" value="HTH_AraC-typ_CS"/>
</dbReference>
<keyword evidence="2" id="KW-0238">DNA-binding</keyword>
<keyword evidence="6" id="KW-1185">Reference proteome</keyword>
<dbReference type="PANTHER" id="PTHR43280:SF28">
    <property type="entry name" value="HTH-TYPE TRANSCRIPTIONAL ACTIVATOR RHAS"/>
    <property type="match status" value="1"/>
</dbReference>
<dbReference type="Proteomes" id="UP000798808">
    <property type="component" value="Unassembled WGS sequence"/>
</dbReference>
<dbReference type="PROSITE" id="PS01124">
    <property type="entry name" value="HTH_ARAC_FAMILY_2"/>
    <property type="match status" value="1"/>
</dbReference>
<gene>
    <name evidence="5" type="ORF">E1163_01160</name>
</gene>
<reference evidence="5 6" key="1">
    <citation type="submission" date="2019-02" db="EMBL/GenBank/DDBJ databases">
        <authorList>
            <person name="Goldberg S.R."/>
            <person name="Haltli B.A."/>
            <person name="Correa H."/>
            <person name="Russell K.G."/>
        </authorList>
    </citation>
    <scope>NUCLEOTIDE SEQUENCE [LARGE SCALE GENOMIC DNA]</scope>
    <source>
        <strain evidence="5 6">JCM 16186</strain>
    </source>
</reference>
<evidence type="ECO:0000313" key="5">
    <source>
        <dbReference type="EMBL" id="MTI23551.1"/>
    </source>
</evidence>
<evidence type="ECO:0000256" key="1">
    <source>
        <dbReference type="ARBA" id="ARBA00023015"/>
    </source>
</evidence>
<organism evidence="5 6">
    <name type="scientific">Fulvivirga kasyanovii</name>
    <dbReference type="NCBI Taxonomy" id="396812"/>
    <lineage>
        <taxon>Bacteria</taxon>
        <taxon>Pseudomonadati</taxon>
        <taxon>Bacteroidota</taxon>
        <taxon>Cytophagia</taxon>
        <taxon>Cytophagales</taxon>
        <taxon>Fulvivirgaceae</taxon>
        <taxon>Fulvivirga</taxon>
    </lineage>
</organism>
<proteinExistence type="predicted"/>
<dbReference type="Pfam" id="PF12833">
    <property type="entry name" value="HTH_18"/>
    <property type="match status" value="1"/>
</dbReference>
<evidence type="ECO:0000259" key="4">
    <source>
        <dbReference type="PROSITE" id="PS01124"/>
    </source>
</evidence>
<dbReference type="InterPro" id="IPR009057">
    <property type="entry name" value="Homeodomain-like_sf"/>
</dbReference>
<evidence type="ECO:0000256" key="3">
    <source>
        <dbReference type="ARBA" id="ARBA00023163"/>
    </source>
</evidence>
<dbReference type="PROSITE" id="PS00041">
    <property type="entry name" value="HTH_ARAC_FAMILY_1"/>
    <property type="match status" value="1"/>
</dbReference>
<comment type="caution">
    <text evidence="5">The sequence shown here is derived from an EMBL/GenBank/DDBJ whole genome shotgun (WGS) entry which is preliminary data.</text>
</comment>
<sequence length="306" mass="35229">MNKYLIDRFPIREERSLFTLVENRTSYSFEMCELNLFETHQSVENVNLMFDHFVLTSMLSGKKIMKLADHESFDYLPGESVILPPGELMNIDFPEAKRGNPTQCIALTISDEVIQKTFDLLNEYHPKNPTWGQWNIDPAYFHLTNNKELADTINRIIRITKSEQGKAKDIMVELTLKEMLVRLMQTQARLVFESSYHLLSNHNSLAATIKHIKENLTSKIDLSKLSDKACMSRASFFKKFREAMGETPAQYILKERIKLAQAQLKSPSVNITEVCFSCGFENLSHFIKAFKNEVGMTPKAYQVAQV</sequence>
<feature type="domain" description="HTH araC/xylS-type" evidence="4">
    <location>
        <begin position="206"/>
        <end position="304"/>
    </location>
</feature>